<keyword evidence="2" id="KW-0677">Repeat</keyword>
<protein>
    <submittedName>
        <fullName evidence="9">Uncharacterized protein</fullName>
    </submittedName>
</protein>
<dbReference type="InterPro" id="IPR056789">
    <property type="entry name" value="LRR_R13L1-DRL21"/>
</dbReference>
<keyword evidence="5" id="KW-0067">ATP-binding</keyword>
<dbReference type="Gene3D" id="1.10.8.430">
    <property type="entry name" value="Helical domain of apoptotic protease-activating factors"/>
    <property type="match status" value="1"/>
</dbReference>
<dbReference type="Gene3D" id="3.80.10.10">
    <property type="entry name" value="Ribonuclease Inhibitor"/>
    <property type="match status" value="1"/>
</dbReference>
<accession>A0A6A2YR28</accession>
<dbReference type="AlphaFoldDB" id="A0A6A2YR28"/>
<dbReference type="InterPro" id="IPR032675">
    <property type="entry name" value="LRR_dom_sf"/>
</dbReference>
<keyword evidence="10" id="KW-1185">Reference proteome</keyword>
<dbReference type="GO" id="GO:0006952">
    <property type="term" value="P:defense response"/>
    <property type="evidence" value="ECO:0007669"/>
    <property type="project" value="UniProtKB-KW"/>
</dbReference>
<evidence type="ECO:0000256" key="3">
    <source>
        <dbReference type="ARBA" id="ARBA00022741"/>
    </source>
</evidence>
<evidence type="ECO:0000256" key="1">
    <source>
        <dbReference type="ARBA" id="ARBA00022614"/>
    </source>
</evidence>
<proteinExistence type="predicted"/>
<comment type="caution">
    <text evidence="9">The sequence shown here is derived from an EMBL/GenBank/DDBJ whole genome shotgun (WGS) entry which is preliminary data.</text>
</comment>
<dbReference type="InterPro" id="IPR041118">
    <property type="entry name" value="Rx_N"/>
</dbReference>
<evidence type="ECO:0000313" key="9">
    <source>
        <dbReference type="EMBL" id="KAE8681858.1"/>
    </source>
</evidence>
<dbReference type="Pfam" id="PF25019">
    <property type="entry name" value="LRR_R13L1-DRL21"/>
    <property type="match status" value="1"/>
</dbReference>
<evidence type="ECO:0000259" key="7">
    <source>
        <dbReference type="Pfam" id="PF18052"/>
    </source>
</evidence>
<evidence type="ECO:0000256" key="5">
    <source>
        <dbReference type="ARBA" id="ARBA00022840"/>
    </source>
</evidence>
<dbReference type="InterPro" id="IPR042197">
    <property type="entry name" value="Apaf_helical"/>
</dbReference>
<evidence type="ECO:0000256" key="6">
    <source>
        <dbReference type="SAM" id="MobiDB-lite"/>
    </source>
</evidence>
<sequence length="503" mass="57154">MSSRKGCLRRIHAKCIQYWGYNDLDDLKRTVIRIQAVLLDAKERSVTSNVVKVWLHELKDALYDAEDLFDDVHTEALRKDLMSGNKLIKEVRVFFSSSNQFAYGRKMGGKIRAIKARFAPIQSQTKIAFEQRSADSTNPAFLEVGKQIAKKCGGVPLVTRTIARKLTSLQTLSLFVVDNRDSHGGDAADLKDDKERSPEDLQPHSNLQELHVIGWKGDTKFPSWLSLLTSLVYIRIFSSRKFKHLPSFATLPHLQQLRIEKLSEVEYMDYSDPSGGQGESESFSNRLDCPLTSMPLYPSLDEVLTLINTSSRPLKQTIQMNIISTTPSTSSLPLSKLKSFALENIEEMDTNMLDECLQNMTSLKQWRSVSWLWLKSLSGCLQQLTGLKRLTIHDCKELDLEGMQWELLKNLSHLEINYFPQMVDSSPSPFNIFMSLMEDIHSSKADAMKSTCLFAPGSKIYSEFVTEAKALCIPLKLHFIPNKFIPEGKLTRLSYDVPKVMRT</sequence>
<dbReference type="PANTHER" id="PTHR36766">
    <property type="entry name" value="PLANT BROAD-SPECTRUM MILDEW RESISTANCE PROTEIN RPW8"/>
    <property type="match status" value="1"/>
</dbReference>
<feature type="domain" description="Disease resistance N-terminal" evidence="7">
    <location>
        <begin position="22"/>
        <end position="85"/>
    </location>
</feature>
<feature type="compositionally biased region" description="Basic and acidic residues" evidence="6">
    <location>
        <begin position="184"/>
        <end position="202"/>
    </location>
</feature>
<dbReference type="Pfam" id="PF18052">
    <property type="entry name" value="Rx_N"/>
    <property type="match status" value="1"/>
</dbReference>
<dbReference type="EMBL" id="VEPZ02001298">
    <property type="protein sequence ID" value="KAE8681858.1"/>
    <property type="molecule type" value="Genomic_DNA"/>
</dbReference>
<feature type="domain" description="R13L1/DRL21-like LRR repeat region" evidence="8">
    <location>
        <begin position="168"/>
        <end position="261"/>
    </location>
</feature>
<dbReference type="PANTHER" id="PTHR36766:SF40">
    <property type="entry name" value="DISEASE RESISTANCE PROTEIN RGA3"/>
    <property type="match status" value="1"/>
</dbReference>
<reference evidence="9" key="1">
    <citation type="submission" date="2019-09" db="EMBL/GenBank/DDBJ databases">
        <title>Draft genome information of white flower Hibiscus syriacus.</title>
        <authorList>
            <person name="Kim Y.-M."/>
        </authorList>
    </citation>
    <scope>NUCLEOTIDE SEQUENCE [LARGE SCALE GENOMIC DNA]</scope>
    <source>
        <strain evidence="9">YM2019G1</strain>
    </source>
</reference>
<keyword evidence="4" id="KW-0611">Plant defense</keyword>
<feature type="region of interest" description="Disordered" evidence="6">
    <location>
        <begin position="184"/>
        <end position="203"/>
    </location>
</feature>
<evidence type="ECO:0000313" key="10">
    <source>
        <dbReference type="Proteomes" id="UP000436088"/>
    </source>
</evidence>
<keyword evidence="3" id="KW-0547">Nucleotide-binding</keyword>
<dbReference type="Gene3D" id="1.20.5.4130">
    <property type="match status" value="1"/>
</dbReference>
<organism evidence="9 10">
    <name type="scientific">Hibiscus syriacus</name>
    <name type="common">Rose of Sharon</name>
    <dbReference type="NCBI Taxonomy" id="106335"/>
    <lineage>
        <taxon>Eukaryota</taxon>
        <taxon>Viridiplantae</taxon>
        <taxon>Streptophyta</taxon>
        <taxon>Embryophyta</taxon>
        <taxon>Tracheophyta</taxon>
        <taxon>Spermatophyta</taxon>
        <taxon>Magnoliopsida</taxon>
        <taxon>eudicotyledons</taxon>
        <taxon>Gunneridae</taxon>
        <taxon>Pentapetalae</taxon>
        <taxon>rosids</taxon>
        <taxon>malvids</taxon>
        <taxon>Malvales</taxon>
        <taxon>Malvaceae</taxon>
        <taxon>Malvoideae</taxon>
        <taxon>Hibiscus</taxon>
    </lineage>
</organism>
<dbReference type="SUPFAM" id="SSF52058">
    <property type="entry name" value="L domain-like"/>
    <property type="match status" value="1"/>
</dbReference>
<dbReference type="Proteomes" id="UP000436088">
    <property type="component" value="Unassembled WGS sequence"/>
</dbReference>
<name>A0A6A2YR28_HIBSY</name>
<evidence type="ECO:0000256" key="2">
    <source>
        <dbReference type="ARBA" id="ARBA00022737"/>
    </source>
</evidence>
<keyword evidence="1" id="KW-0433">Leucine-rich repeat</keyword>
<evidence type="ECO:0000259" key="8">
    <source>
        <dbReference type="Pfam" id="PF25019"/>
    </source>
</evidence>
<evidence type="ECO:0000256" key="4">
    <source>
        <dbReference type="ARBA" id="ARBA00022821"/>
    </source>
</evidence>
<gene>
    <name evidence="9" type="ORF">F3Y22_tig00111303pilonHSYRG00111</name>
</gene>
<dbReference type="GO" id="GO:0005524">
    <property type="term" value="F:ATP binding"/>
    <property type="evidence" value="ECO:0007669"/>
    <property type="project" value="UniProtKB-KW"/>
</dbReference>